<dbReference type="Proteomes" id="UP000009168">
    <property type="component" value="Unassembled WGS sequence"/>
</dbReference>
<dbReference type="GeneID" id="7837748"/>
<dbReference type="KEGG" id="tet:TTHERM_01027690"/>
<keyword evidence="2" id="KW-1185">Reference proteome</keyword>
<sequence length="59" mass="6942">MTYSKSSAQLQNNEIISCNLHQRIGEQNQQKNYTTEKNYITNIDPMIMTLPKKLVYHLI</sequence>
<evidence type="ECO:0000313" key="1">
    <source>
        <dbReference type="EMBL" id="EAR83043.1"/>
    </source>
</evidence>
<organism evidence="1 2">
    <name type="scientific">Tetrahymena thermophila (strain SB210)</name>
    <dbReference type="NCBI Taxonomy" id="312017"/>
    <lineage>
        <taxon>Eukaryota</taxon>
        <taxon>Sar</taxon>
        <taxon>Alveolata</taxon>
        <taxon>Ciliophora</taxon>
        <taxon>Intramacronucleata</taxon>
        <taxon>Oligohymenophorea</taxon>
        <taxon>Hymenostomatida</taxon>
        <taxon>Tetrahymenina</taxon>
        <taxon>Tetrahymenidae</taxon>
        <taxon>Tetrahymena</taxon>
    </lineage>
</organism>
<protein>
    <submittedName>
        <fullName evidence="1">Uncharacterized protein</fullName>
    </submittedName>
</protein>
<dbReference type="EMBL" id="GG662566">
    <property type="protein sequence ID" value="EAR83043.1"/>
    <property type="molecule type" value="Genomic_DNA"/>
</dbReference>
<evidence type="ECO:0000313" key="2">
    <source>
        <dbReference type="Proteomes" id="UP000009168"/>
    </source>
</evidence>
<gene>
    <name evidence="1" type="ORF">TTHERM_01027690</name>
</gene>
<dbReference type="InParanoid" id="Q22CK9"/>
<dbReference type="AlphaFoldDB" id="Q22CK9"/>
<reference evidence="2" key="1">
    <citation type="journal article" date="2006" name="PLoS Biol.">
        <title>Macronuclear genome sequence of the ciliate Tetrahymena thermophila, a model eukaryote.</title>
        <authorList>
            <person name="Eisen J.A."/>
            <person name="Coyne R.S."/>
            <person name="Wu M."/>
            <person name="Wu D."/>
            <person name="Thiagarajan M."/>
            <person name="Wortman J.R."/>
            <person name="Badger J.H."/>
            <person name="Ren Q."/>
            <person name="Amedeo P."/>
            <person name="Jones K.M."/>
            <person name="Tallon L.J."/>
            <person name="Delcher A.L."/>
            <person name="Salzberg S.L."/>
            <person name="Silva J.C."/>
            <person name="Haas B.J."/>
            <person name="Majoros W.H."/>
            <person name="Farzad M."/>
            <person name="Carlton J.M."/>
            <person name="Smith R.K. Jr."/>
            <person name="Garg J."/>
            <person name="Pearlman R.E."/>
            <person name="Karrer K.M."/>
            <person name="Sun L."/>
            <person name="Manning G."/>
            <person name="Elde N.C."/>
            <person name="Turkewitz A.P."/>
            <person name="Asai D.J."/>
            <person name="Wilkes D.E."/>
            <person name="Wang Y."/>
            <person name="Cai H."/>
            <person name="Collins K."/>
            <person name="Stewart B.A."/>
            <person name="Lee S.R."/>
            <person name="Wilamowska K."/>
            <person name="Weinberg Z."/>
            <person name="Ruzzo W.L."/>
            <person name="Wloga D."/>
            <person name="Gaertig J."/>
            <person name="Frankel J."/>
            <person name="Tsao C.-C."/>
            <person name="Gorovsky M.A."/>
            <person name="Keeling P.J."/>
            <person name="Waller R.F."/>
            <person name="Patron N.J."/>
            <person name="Cherry J.M."/>
            <person name="Stover N.A."/>
            <person name="Krieger C.J."/>
            <person name="del Toro C."/>
            <person name="Ryder H.F."/>
            <person name="Williamson S.C."/>
            <person name="Barbeau R.A."/>
            <person name="Hamilton E.P."/>
            <person name="Orias E."/>
        </authorList>
    </citation>
    <scope>NUCLEOTIDE SEQUENCE [LARGE SCALE GENOMIC DNA]</scope>
    <source>
        <strain evidence="2">SB210</strain>
    </source>
</reference>
<dbReference type="HOGENOM" id="CLU_2965954_0_0_1"/>
<accession>Q22CK9</accession>
<name>Q22CK9_TETTS</name>
<proteinExistence type="predicted"/>
<dbReference type="RefSeq" id="XP_001030706.1">
    <property type="nucleotide sequence ID" value="XM_001030706.1"/>
</dbReference>